<feature type="region of interest" description="Disordered" evidence="13">
    <location>
        <begin position="17"/>
        <end position="36"/>
    </location>
</feature>
<evidence type="ECO:0000256" key="2">
    <source>
        <dbReference type="ARBA" id="ARBA00004417"/>
    </source>
</evidence>
<evidence type="ECO:0000256" key="10">
    <source>
        <dbReference type="ARBA" id="ARBA00023143"/>
    </source>
</evidence>
<dbReference type="GeneID" id="301709744"/>
<dbReference type="Proteomes" id="UP000075653">
    <property type="component" value="Unassembled WGS sequence"/>
</dbReference>
<evidence type="ECO:0000256" key="4">
    <source>
        <dbReference type="ARBA" id="ARBA00021898"/>
    </source>
</evidence>
<comment type="function">
    <text evidence="11">FliM is one of three proteins (FliG, FliN, FliM) that forms the rotor-mounted switch complex (C ring), located at the base of the basal body. This complex interacts with the CheY and CheZ chemotaxis proteins, in addition to contacting components of the motor that determine the direction of flagellar rotation.</text>
</comment>
<evidence type="ECO:0000313" key="17">
    <source>
        <dbReference type="Proteomes" id="UP000075653"/>
    </source>
</evidence>
<comment type="subcellular location">
    <subcellularLocation>
        <location evidence="1">Bacterial flagellum basal body</location>
    </subcellularLocation>
    <subcellularLocation>
        <location evidence="2">Cell inner membrane</location>
        <topology evidence="2">Peripheral membrane protein</topology>
    </subcellularLocation>
</comment>
<dbReference type="AlphaFoldDB" id="A0A859A9K1"/>
<dbReference type="RefSeq" id="WP_031595810.1">
    <property type="nucleotide sequence ID" value="NZ_CP053675.1"/>
</dbReference>
<reference evidence="16" key="2">
    <citation type="submission" date="2021-02" db="EMBL/GenBank/DDBJ databases">
        <title>Comparative genomics of Ferrovum myxofaciens strains, predominant extremophile bacteria forming large biofilm stalactites in acid mine ecosystems.</title>
        <authorList>
            <person name="Burkartova K."/>
            <person name="Ridl J."/>
            <person name="Pajer P."/>
            <person name="Falteisek L."/>
        </authorList>
    </citation>
    <scope>NUCLEOTIDE SEQUENCE</scope>
    <source>
        <strain evidence="16">MI1III</strain>
    </source>
</reference>
<accession>A0A149VYX1</accession>
<dbReference type="CDD" id="cd17908">
    <property type="entry name" value="FliM"/>
    <property type="match status" value="1"/>
</dbReference>
<keyword evidence="9" id="KW-0472">Membrane</keyword>
<dbReference type="EMBL" id="LRRD01000015">
    <property type="protein sequence ID" value="KXW58378.1"/>
    <property type="molecule type" value="Genomic_DNA"/>
</dbReference>
<dbReference type="EMBL" id="CP071137">
    <property type="protein sequence ID" value="QWY76502.1"/>
    <property type="molecule type" value="Genomic_DNA"/>
</dbReference>
<keyword evidence="7" id="KW-0997">Cell inner membrane</keyword>
<keyword evidence="10" id="KW-0975">Bacterial flagellum</keyword>
<dbReference type="GO" id="GO:0005886">
    <property type="term" value="C:plasma membrane"/>
    <property type="evidence" value="ECO:0007669"/>
    <property type="project" value="UniProtKB-SubCell"/>
</dbReference>
<dbReference type="Pfam" id="PF02154">
    <property type="entry name" value="FliM"/>
    <property type="match status" value="1"/>
</dbReference>
<feature type="domain" description="Flagellar motor switch protein FliN-like C-terminal" evidence="14">
    <location>
        <begin position="255"/>
        <end position="323"/>
    </location>
</feature>
<dbReference type="InterPro" id="IPR036429">
    <property type="entry name" value="SpoA-like_sf"/>
</dbReference>
<proteinExistence type="inferred from homology"/>
<name>A0A859A9K1_9PROT</name>
<dbReference type="Proteomes" id="UP000683551">
    <property type="component" value="Chromosome"/>
</dbReference>
<accession>A0A859A9K1</accession>
<dbReference type="OrthoDB" id="9806941at2"/>
<keyword evidence="15" id="KW-0282">Flagellum</keyword>
<evidence type="ECO:0000256" key="3">
    <source>
        <dbReference type="ARBA" id="ARBA00011049"/>
    </source>
</evidence>
<dbReference type="NCBIfam" id="TIGR01397">
    <property type="entry name" value="fliM_switch"/>
    <property type="match status" value="1"/>
</dbReference>
<evidence type="ECO:0000256" key="8">
    <source>
        <dbReference type="ARBA" id="ARBA00022779"/>
    </source>
</evidence>
<dbReference type="PANTHER" id="PTHR30034:SF3">
    <property type="entry name" value="FLAGELLAR MOTOR SWITCH PROTEIN FLIM"/>
    <property type="match status" value="1"/>
</dbReference>
<evidence type="ECO:0000256" key="5">
    <source>
        <dbReference type="ARBA" id="ARBA00022475"/>
    </source>
</evidence>
<protein>
    <recommendedName>
        <fullName evidence="4 12">Flagellar motor switch protein FliM</fullName>
    </recommendedName>
</protein>
<keyword evidence="17" id="KW-1185">Reference proteome</keyword>
<dbReference type="PATRIC" id="fig|1789004.3.peg.1081"/>
<dbReference type="InterPro" id="IPR028976">
    <property type="entry name" value="CheC-like_sf"/>
</dbReference>
<dbReference type="InterPro" id="IPR001543">
    <property type="entry name" value="FliN-like_C"/>
</dbReference>
<keyword evidence="5" id="KW-1003">Cell membrane</keyword>
<evidence type="ECO:0000256" key="7">
    <source>
        <dbReference type="ARBA" id="ARBA00022519"/>
    </source>
</evidence>
<evidence type="ECO:0000256" key="1">
    <source>
        <dbReference type="ARBA" id="ARBA00004117"/>
    </source>
</evidence>
<keyword evidence="15" id="KW-0966">Cell projection</keyword>
<dbReference type="Pfam" id="PF01052">
    <property type="entry name" value="FliMN_C"/>
    <property type="match status" value="1"/>
</dbReference>
<evidence type="ECO:0000313" key="15">
    <source>
        <dbReference type="EMBL" id="KXW58378.1"/>
    </source>
</evidence>
<evidence type="ECO:0000256" key="13">
    <source>
        <dbReference type="SAM" id="MobiDB-lite"/>
    </source>
</evidence>
<comment type="similarity">
    <text evidence="3">Belongs to the FliM family.</text>
</comment>
<evidence type="ECO:0000256" key="12">
    <source>
        <dbReference type="NCBIfam" id="TIGR01397"/>
    </source>
</evidence>
<dbReference type="SUPFAM" id="SSF101801">
    <property type="entry name" value="Surface presentation of antigens (SPOA)"/>
    <property type="match status" value="1"/>
</dbReference>
<dbReference type="Gene3D" id="3.40.1550.10">
    <property type="entry name" value="CheC-like"/>
    <property type="match status" value="1"/>
</dbReference>
<dbReference type="GO" id="GO:0003774">
    <property type="term" value="F:cytoskeletal motor activity"/>
    <property type="evidence" value="ECO:0007669"/>
    <property type="project" value="InterPro"/>
</dbReference>
<evidence type="ECO:0000256" key="11">
    <source>
        <dbReference type="ARBA" id="ARBA00025044"/>
    </source>
</evidence>
<evidence type="ECO:0000313" key="16">
    <source>
        <dbReference type="EMBL" id="QWY76502.1"/>
    </source>
</evidence>
<keyword evidence="8" id="KW-0283">Flagellar rotation</keyword>
<dbReference type="Gene3D" id="2.30.330.10">
    <property type="entry name" value="SpoA-like"/>
    <property type="match status" value="1"/>
</dbReference>
<organism evidence="15 17">
    <name type="scientific">Ferrovum myxofaciens</name>
    <dbReference type="NCBI Taxonomy" id="416213"/>
    <lineage>
        <taxon>Bacteria</taxon>
        <taxon>Pseudomonadati</taxon>
        <taxon>Pseudomonadota</taxon>
        <taxon>Betaproteobacteria</taxon>
        <taxon>Ferrovales</taxon>
        <taxon>Ferrovaceae</taxon>
        <taxon>Ferrovum</taxon>
    </lineage>
</organism>
<keyword evidence="6" id="KW-0145">Chemotaxis</keyword>
<evidence type="ECO:0000259" key="14">
    <source>
        <dbReference type="Pfam" id="PF01052"/>
    </source>
</evidence>
<dbReference type="PRINTS" id="PR00955">
    <property type="entry name" value="FLGMOTORFLIM"/>
</dbReference>
<evidence type="ECO:0000256" key="6">
    <source>
        <dbReference type="ARBA" id="ARBA00022500"/>
    </source>
</evidence>
<dbReference type="GO" id="GO:0050918">
    <property type="term" value="P:positive chemotaxis"/>
    <property type="evidence" value="ECO:0007669"/>
    <property type="project" value="TreeGrafter"/>
</dbReference>
<dbReference type="InterPro" id="IPR001689">
    <property type="entry name" value="Flag_FliM"/>
</dbReference>
<dbReference type="PANTHER" id="PTHR30034">
    <property type="entry name" value="FLAGELLAR MOTOR SWITCH PROTEIN FLIM"/>
    <property type="match status" value="1"/>
</dbReference>
<keyword evidence="15" id="KW-0969">Cilium</keyword>
<dbReference type="SUPFAM" id="SSF103039">
    <property type="entry name" value="CheC-like"/>
    <property type="match status" value="1"/>
</dbReference>
<dbReference type="PIRSF" id="PIRSF002888">
    <property type="entry name" value="FliM"/>
    <property type="match status" value="1"/>
</dbReference>
<sequence length="336" mass="37737">MNSDFLSQEEVDSLLRGVTGEGGEESAQAGEESHEGARLYNLGKQERIVRGRMPTMEIINERFTRLFRIELFNLVRRAADVSVGQLRVLKFSEFIRNLQVPANINLVQAKPLRGNALFVFDPNLIFLVVDNLFGGDGRFHTRVEGREFTQTEHRIIQKMLDALFLAYGKSWDGIYPLEFQFVRSEMNPQFANIATPNEVVVATTFDVEFGGGGGGGVHICLPYSMIEPIRELLYSSMQGDHLSLDRRWMQLLSLQVQSAMIELVAELAEGRVTVAQLLNLKPGDVIPLKMNELVQGKVDNVPVMECHYGVFNNQYALKVERLLSASEGLNGEGMKQ</sequence>
<gene>
    <name evidence="15" type="primary">fliM</name>
    <name evidence="15" type="ORF">FEMY_10670</name>
    <name evidence="16" type="ORF">JZL65_08265</name>
</gene>
<reference evidence="15 17" key="1">
    <citation type="submission" date="2016-01" db="EMBL/GenBank/DDBJ databases">
        <title>Genome sequence of the acidophilic iron oxidising Ferrovum strain Z-31.</title>
        <authorList>
            <person name="Poehlein A."/>
            <person name="Ullrich S.R."/>
            <person name="Schloemann M."/>
            <person name="Muehling M."/>
            <person name="Daniel R."/>
        </authorList>
    </citation>
    <scope>NUCLEOTIDE SEQUENCE [LARGE SCALE GENOMIC DNA]</scope>
    <source>
        <strain evidence="15 17">Z-31</strain>
    </source>
</reference>
<evidence type="ECO:0000256" key="9">
    <source>
        <dbReference type="ARBA" id="ARBA00023136"/>
    </source>
</evidence>
<dbReference type="GO" id="GO:0071978">
    <property type="term" value="P:bacterial-type flagellum-dependent swarming motility"/>
    <property type="evidence" value="ECO:0007669"/>
    <property type="project" value="TreeGrafter"/>
</dbReference>
<dbReference type="GO" id="GO:0009425">
    <property type="term" value="C:bacterial-type flagellum basal body"/>
    <property type="evidence" value="ECO:0007669"/>
    <property type="project" value="UniProtKB-SubCell"/>
</dbReference>